<feature type="compositionally biased region" description="Polar residues" evidence="1">
    <location>
        <begin position="43"/>
        <end position="52"/>
    </location>
</feature>
<evidence type="ECO:0000256" key="1">
    <source>
        <dbReference type="SAM" id="MobiDB-lite"/>
    </source>
</evidence>
<reference evidence="2 3" key="1">
    <citation type="journal article" date="2014" name="Int. J. Syst. Evol. Microbiol.">
        <title>Complete genome sequence of Corynebacterium casei LMG S-19264T (=DSM 44701T), isolated from a smear-ripened cheese.</title>
        <authorList>
            <consortium name="US DOE Joint Genome Institute (JGI-PGF)"/>
            <person name="Walter F."/>
            <person name="Albersmeier A."/>
            <person name="Kalinowski J."/>
            <person name="Ruckert C."/>
        </authorList>
    </citation>
    <scope>NUCLEOTIDE SEQUENCE [LARGE SCALE GENOMIC DNA]</scope>
    <source>
        <strain evidence="2 3">IBRC-M 10912</strain>
    </source>
</reference>
<accession>A0ABD5P081</accession>
<dbReference type="EMBL" id="JBHSDJ010000030">
    <property type="protein sequence ID" value="MFC4247443.1"/>
    <property type="molecule type" value="Genomic_DNA"/>
</dbReference>
<feature type="compositionally biased region" description="Basic and acidic residues" evidence="1">
    <location>
        <begin position="23"/>
        <end position="36"/>
    </location>
</feature>
<proteinExistence type="predicted"/>
<evidence type="ECO:0000313" key="3">
    <source>
        <dbReference type="Proteomes" id="UP001595821"/>
    </source>
</evidence>
<comment type="caution">
    <text evidence="2">The sequence shown here is derived from an EMBL/GenBank/DDBJ whole genome shotgun (WGS) entry which is preliminary data.</text>
</comment>
<dbReference type="Proteomes" id="UP001595821">
    <property type="component" value="Unassembled WGS sequence"/>
</dbReference>
<protein>
    <submittedName>
        <fullName evidence="2">Uncharacterized protein</fullName>
    </submittedName>
</protein>
<dbReference type="AlphaFoldDB" id="A0ABD5P081"/>
<evidence type="ECO:0000313" key="2">
    <source>
        <dbReference type="EMBL" id="MFC4247443.1"/>
    </source>
</evidence>
<organism evidence="2 3">
    <name type="scientific">Natribaculum luteum</name>
    <dbReference type="NCBI Taxonomy" id="1586232"/>
    <lineage>
        <taxon>Archaea</taxon>
        <taxon>Methanobacteriati</taxon>
        <taxon>Methanobacteriota</taxon>
        <taxon>Stenosarchaea group</taxon>
        <taxon>Halobacteria</taxon>
        <taxon>Halobacteriales</taxon>
        <taxon>Natrialbaceae</taxon>
        <taxon>Natribaculum</taxon>
    </lineage>
</organism>
<dbReference type="RefSeq" id="WP_377071044.1">
    <property type="nucleotide sequence ID" value="NZ_JBHSDJ010000030.1"/>
</dbReference>
<feature type="region of interest" description="Disordered" evidence="1">
    <location>
        <begin position="23"/>
        <end position="66"/>
    </location>
</feature>
<name>A0ABD5P081_9EURY</name>
<sequence>MTQRFDSSDDLARNVSCSDVFEDRYVDGSLDPRDTRPPCSDFGRSTNRPTESNPRRADSHSLQHTY</sequence>
<gene>
    <name evidence="2" type="ORF">ACFOZ7_10600</name>
</gene>
<feature type="compositionally biased region" description="Basic and acidic residues" evidence="1">
    <location>
        <begin position="53"/>
        <end position="66"/>
    </location>
</feature>